<evidence type="ECO:0000313" key="4">
    <source>
        <dbReference type="Proteomes" id="UP000824094"/>
    </source>
</evidence>
<dbReference type="EMBL" id="DVNF01000174">
    <property type="protein sequence ID" value="HIU60917.1"/>
    <property type="molecule type" value="Genomic_DNA"/>
</dbReference>
<comment type="caution">
    <text evidence="3">The sequence shown here is derived from an EMBL/GenBank/DDBJ whole genome shotgun (WGS) entry which is preliminary data.</text>
</comment>
<dbReference type="Pfam" id="PF00149">
    <property type="entry name" value="Metallophos"/>
    <property type="match status" value="1"/>
</dbReference>
<protein>
    <submittedName>
        <fullName evidence="3">Metallophosphoesterase</fullName>
    </submittedName>
</protein>
<evidence type="ECO:0000259" key="2">
    <source>
        <dbReference type="Pfam" id="PF00149"/>
    </source>
</evidence>
<keyword evidence="1" id="KW-1133">Transmembrane helix</keyword>
<dbReference type="PANTHER" id="PTHR32440">
    <property type="entry name" value="PHOSPHATASE DCR2-RELATED-RELATED"/>
    <property type="match status" value="1"/>
</dbReference>
<dbReference type="PANTHER" id="PTHR32440:SF0">
    <property type="entry name" value="PHOSPHATASE DCR2-RELATED"/>
    <property type="match status" value="1"/>
</dbReference>
<keyword evidence="1" id="KW-0812">Transmembrane</keyword>
<accession>A0A9D1MIG7</accession>
<dbReference type="GO" id="GO:0005737">
    <property type="term" value="C:cytoplasm"/>
    <property type="evidence" value="ECO:0007669"/>
    <property type="project" value="TreeGrafter"/>
</dbReference>
<evidence type="ECO:0000256" key="1">
    <source>
        <dbReference type="SAM" id="Phobius"/>
    </source>
</evidence>
<feature type="domain" description="Calcineurin-like phosphoesterase" evidence="2">
    <location>
        <begin position="76"/>
        <end position="170"/>
    </location>
</feature>
<reference evidence="3" key="1">
    <citation type="submission" date="2020-10" db="EMBL/GenBank/DDBJ databases">
        <authorList>
            <person name="Gilroy R."/>
        </authorList>
    </citation>
    <scope>NUCLEOTIDE SEQUENCE</scope>
    <source>
        <strain evidence="3">18911</strain>
    </source>
</reference>
<dbReference type="SUPFAM" id="SSF56300">
    <property type="entry name" value="Metallo-dependent phosphatases"/>
    <property type="match status" value="1"/>
</dbReference>
<dbReference type="InterPro" id="IPR004843">
    <property type="entry name" value="Calcineurin-like_PHP"/>
</dbReference>
<dbReference type="InterPro" id="IPR029052">
    <property type="entry name" value="Metallo-depent_PP-like"/>
</dbReference>
<evidence type="ECO:0000313" key="3">
    <source>
        <dbReference type="EMBL" id="HIU60917.1"/>
    </source>
</evidence>
<reference evidence="3" key="2">
    <citation type="journal article" date="2021" name="PeerJ">
        <title>Extensive microbial diversity within the chicken gut microbiome revealed by metagenomics and culture.</title>
        <authorList>
            <person name="Gilroy R."/>
            <person name="Ravi A."/>
            <person name="Getino M."/>
            <person name="Pursley I."/>
            <person name="Horton D.L."/>
            <person name="Alikhan N.F."/>
            <person name="Baker D."/>
            <person name="Gharbi K."/>
            <person name="Hall N."/>
            <person name="Watson M."/>
            <person name="Adriaenssens E.M."/>
            <person name="Foster-Nyarko E."/>
            <person name="Jarju S."/>
            <person name="Secka A."/>
            <person name="Antonio M."/>
            <person name="Oren A."/>
            <person name="Chaudhuri R.R."/>
            <person name="La Ragione R."/>
            <person name="Hildebrand F."/>
            <person name="Pallen M.J."/>
        </authorList>
    </citation>
    <scope>NUCLEOTIDE SEQUENCE</scope>
    <source>
        <strain evidence="3">18911</strain>
    </source>
</reference>
<dbReference type="Proteomes" id="UP000824094">
    <property type="component" value="Unassembled WGS sequence"/>
</dbReference>
<proteinExistence type="predicted"/>
<feature type="transmembrane region" description="Helical" evidence="1">
    <location>
        <begin position="12"/>
        <end position="38"/>
    </location>
</feature>
<organism evidence="3 4">
    <name type="scientific">Candidatus Stercoripulliclostridium merdigallinarum</name>
    <dbReference type="NCBI Taxonomy" id="2840951"/>
    <lineage>
        <taxon>Bacteria</taxon>
        <taxon>Bacillati</taxon>
        <taxon>Bacillota</taxon>
        <taxon>Clostridia</taxon>
        <taxon>Eubacteriales</taxon>
        <taxon>Candidatus Stercoripulliclostridium</taxon>
    </lineage>
</organism>
<dbReference type="Gene3D" id="3.60.21.10">
    <property type="match status" value="1"/>
</dbReference>
<sequence>MALQRVKRRKKILLIIGIILAAIVLALLGIFLAGVIGYEINMNNVEDTEFMGSRYAPSAEKVDGVWTFYVPENEDFRILQITDVHLGGGAFSIEKDKNALSAVETLIRRTAPDLVVFTGDMVYPVPPQAGSFNNLREAALLTTLMEKLGVYYAVCLGNHDTEPYSFYNRDDMYEHYAAQKYCLIDRAEGVDDVNYAINIRDEETGLIRQTLYLMDTHDYVGDQVINILGNYDGLHENQIEWYAAEVSRMNAINADIKAQLNSEAGEELYDVDAVVPSTLFIHIPFGEYEDAIFEYWNNYCRDTENVTFYYGEAGENPCTSDFDDEMFETMQALGSTKWVFCGHDHLNWISLEYKGIRLTYGMSIDYLAYFGIGDEKGQRGATVIEVGSDGNLDISPERLDKNYLSE</sequence>
<gene>
    <name evidence="3" type="ORF">IAB05_05960</name>
</gene>
<dbReference type="AlphaFoldDB" id="A0A9D1MIG7"/>
<dbReference type="GO" id="GO:0016788">
    <property type="term" value="F:hydrolase activity, acting on ester bonds"/>
    <property type="evidence" value="ECO:0007669"/>
    <property type="project" value="TreeGrafter"/>
</dbReference>
<name>A0A9D1MIG7_9FIRM</name>
<keyword evidence="1" id="KW-0472">Membrane</keyword>